<dbReference type="AlphaFoldDB" id="A0A6J8EEM6"/>
<evidence type="ECO:0000256" key="1">
    <source>
        <dbReference type="SAM" id="Coils"/>
    </source>
</evidence>
<evidence type="ECO:0000313" key="4">
    <source>
        <dbReference type="Proteomes" id="UP000507470"/>
    </source>
</evidence>
<evidence type="ECO:0000256" key="2">
    <source>
        <dbReference type="SAM" id="MobiDB-lite"/>
    </source>
</evidence>
<name>A0A6J8EEM6_MYTCO</name>
<feature type="region of interest" description="Disordered" evidence="2">
    <location>
        <begin position="68"/>
        <end position="107"/>
    </location>
</feature>
<sequence>MHFIETLVELTSHVSGLENKIDKIAINLKTKQVEQEMEDCIKENATLTEENKEKELKVNAETYNRFESLQNNENDKDTENTRNSDKQQWDKNKSNLDLRQDHHKDKRIDKIEQIEGNELPQKDTSVRQDIKNNTNETFSSHKDKFLKYEELVIDLWIVGTSITKKININSRLMHNNKVVKVSTLINDKSISEAKAYIEKSNVKVKVLGETKGIEEQWIDIKQAICEVGEQTLDFKDRTQPEWITANSINKIQEQKRTKQKISATRSQRQKEKLEKDYKEKDNEVRFSTRDDERKYIDNIANSAENAANKGEQNKLYMLSKKNSNSGMRGSIPVKSMREMY</sequence>
<gene>
    <name evidence="3" type="ORF">MCOR_51134</name>
</gene>
<keyword evidence="4" id="KW-1185">Reference proteome</keyword>
<feature type="region of interest" description="Disordered" evidence="2">
    <location>
        <begin position="254"/>
        <end position="282"/>
    </location>
</feature>
<keyword evidence="1" id="KW-0175">Coiled coil</keyword>
<reference evidence="3 4" key="1">
    <citation type="submission" date="2020-06" db="EMBL/GenBank/DDBJ databases">
        <authorList>
            <person name="Li R."/>
            <person name="Bekaert M."/>
        </authorList>
    </citation>
    <scope>NUCLEOTIDE SEQUENCE [LARGE SCALE GENOMIC DNA]</scope>
    <source>
        <strain evidence="4">wild</strain>
    </source>
</reference>
<evidence type="ECO:0000313" key="3">
    <source>
        <dbReference type="EMBL" id="CAC5418717.1"/>
    </source>
</evidence>
<dbReference type="Proteomes" id="UP000507470">
    <property type="component" value="Unassembled WGS sequence"/>
</dbReference>
<feature type="coiled-coil region" evidence="1">
    <location>
        <begin position="30"/>
        <end position="57"/>
    </location>
</feature>
<organism evidence="3 4">
    <name type="scientific">Mytilus coruscus</name>
    <name type="common">Sea mussel</name>
    <dbReference type="NCBI Taxonomy" id="42192"/>
    <lineage>
        <taxon>Eukaryota</taxon>
        <taxon>Metazoa</taxon>
        <taxon>Spiralia</taxon>
        <taxon>Lophotrochozoa</taxon>
        <taxon>Mollusca</taxon>
        <taxon>Bivalvia</taxon>
        <taxon>Autobranchia</taxon>
        <taxon>Pteriomorphia</taxon>
        <taxon>Mytilida</taxon>
        <taxon>Mytiloidea</taxon>
        <taxon>Mytilidae</taxon>
        <taxon>Mytilinae</taxon>
        <taxon>Mytilus</taxon>
    </lineage>
</organism>
<dbReference type="EMBL" id="CACVKT020008942">
    <property type="protein sequence ID" value="CAC5418717.1"/>
    <property type="molecule type" value="Genomic_DNA"/>
</dbReference>
<protein>
    <submittedName>
        <fullName evidence="3">Uncharacterized protein</fullName>
    </submittedName>
</protein>
<feature type="compositionally biased region" description="Basic and acidic residues" evidence="2">
    <location>
        <begin position="268"/>
        <end position="282"/>
    </location>
</feature>
<feature type="region of interest" description="Disordered" evidence="2">
    <location>
        <begin position="321"/>
        <end position="340"/>
    </location>
</feature>
<proteinExistence type="predicted"/>
<feature type="compositionally biased region" description="Basic and acidic residues" evidence="2">
    <location>
        <begin position="73"/>
        <end position="107"/>
    </location>
</feature>
<accession>A0A6J8EEM6</accession>